<evidence type="ECO:0000256" key="1">
    <source>
        <dbReference type="SAM" id="MobiDB-lite"/>
    </source>
</evidence>
<gene>
    <name evidence="2" type="ORF">Pfra01_001496400</name>
</gene>
<dbReference type="Proteomes" id="UP001165121">
    <property type="component" value="Unassembled WGS sequence"/>
</dbReference>
<evidence type="ECO:0000313" key="3">
    <source>
        <dbReference type="Proteomes" id="UP001165121"/>
    </source>
</evidence>
<evidence type="ECO:0000313" key="2">
    <source>
        <dbReference type="EMBL" id="GMF43791.1"/>
    </source>
</evidence>
<proteinExistence type="predicted"/>
<dbReference type="AlphaFoldDB" id="A0A9W7CYQ3"/>
<name>A0A9W7CYQ3_9STRA</name>
<sequence length="224" mass="24955">MQGSNARLHHRAATSLQPSTISTFVNLAQTVFATLAPTPEIHHNQTKPSAMHDSDKSLNFSWTPEAGDALLRMRFVKLKYRFQSTNSDKQLAAAWMLVDAETFLASGLEVKSAQCKSKASPNHQQVLMTVSTKNYSDADRNDGGSGSRNRWSQPAGKRNREKIETADGMRAIGAGLNNIAEAFKIAKRKDDREPNREILLSLREVTQTMKAQTRRNSIFFCIFG</sequence>
<comment type="caution">
    <text evidence="2">The sequence shown here is derived from an EMBL/GenBank/DDBJ whole genome shotgun (WGS) entry which is preliminary data.</text>
</comment>
<dbReference type="EMBL" id="BSXT01001588">
    <property type="protein sequence ID" value="GMF43791.1"/>
    <property type="molecule type" value="Genomic_DNA"/>
</dbReference>
<protein>
    <submittedName>
        <fullName evidence="2">Unnamed protein product</fullName>
    </submittedName>
</protein>
<dbReference type="OrthoDB" id="104968at2759"/>
<accession>A0A9W7CYQ3</accession>
<feature type="region of interest" description="Disordered" evidence="1">
    <location>
        <begin position="131"/>
        <end position="162"/>
    </location>
</feature>
<reference evidence="2" key="1">
    <citation type="submission" date="2023-04" db="EMBL/GenBank/DDBJ databases">
        <title>Phytophthora fragariaefolia NBRC 109709.</title>
        <authorList>
            <person name="Ichikawa N."/>
            <person name="Sato H."/>
            <person name="Tonouchi N."/>
        </authorList>
    </citation>
    <scope>NUCLEOTIDE SEQUENCE</scope>
    <source>
        <strain evidence="2">NBRC 109709</strain>
    </source>
</reference>
<organism evidence="2 3">
    <name type="scientific">Phytophthora fragariaefolia</name>
    <dbReference type="NCBI Taxonomy" id="1490495"/>
    <lineage>
        <taxon>Eukaryota</taxon>
        <taxon>Sar</taxon>
        <taxon>Stramenopiles</taxon>
        <taxon>Oomycota</taxon>
        <taxon>Peronosporomycetes</taxon>
        <taxon>Peronosporales</taxon>
        <taxon>Peronosporaceae</taxon>
        <taxon>Phytophthora</taxon>
    </lineage>
</organism>
<keyword evidence="3" id="KW-1185">Reference proteome</keyword>